<keyword evidence="4 5" id="KW-0472">Membrane</keyword>
<feature type="transmembrane region" description="Helical" evidence="5">
    <location>
        <begin position="320"/>
        <end position="343"/>
    </location>
</feature>
<feature type="transmembrane region" description="Helical" evidence="5">
    <location>
        <begin position="233"/>
        <end position="251"/>
    </location>
</feature>
<name>A0A1F5GTW9_9BACT</name>
<feature type="transmembrane region" description="Helical" evidence="5">
    <location>
        <begin position="197"/>
        <end position="227"/>
    </location>
</feature>
<feature type="transmembrane region" description="Helical" evidence="5">
    <location>
        <begin position="94"/>
        <end position="113"/>
    </location>
</feature>
<feature type="transmembrane region" description="Helical" evidence="5">
    <location>
        <begin position="171"/>
        <end position="190"/>
    </location>
</feature>
<feature type="domain" description="O-antigen ligase-related" evidence="6">
    <location>
        <begin position="198"/>
        <end position="336"/>
    </location>
</feature>
<evidence type="ECO:0000256" key="5">
    <source>
        <dbReference type="SAM" id="Phobius"/>
    </source>
</evidence>
<dbReference type="InterPro" id="IPR051533">
    <property type="entry name" value="WaaL-like"/>
</dbReference>
<evidence type="ECO:0000256" key="2">
    <source>
        <dbReference type="ARBA" id="ARBA00022692"/>
    </source>
</evidence>
<dbReference type="InterPro" id="IPR007016">
    <property type="entry name" value="O-antigen_ligase-rel_domated"/>
</dbReference>
<dbReference type="Proteomes" id="UP000178336">
    <property type="component" value="Unassembled WGS sequence"/>
</dbReference>
<organism evidence="7 8">
    <name type="scientific">Candidatus Curtissbacteria bacterium RIFCSPLOWO2_01_FULL_37_9</name>
    <dbReference type="NCBI Taxonomy" id="1797724"/>
    <lineage>
        <taxon>Bacteria</taxon>
        <taxon>Candidatus Curtissiibacteriota</taxon>
    </lineage>
</organism>
<protein>
    <recommendedName>
        <fullName evidence="6">O-antigen ligase-related domain-containing protein</fullName>
    </recommendedName>
</protein>
<keyword evidence="3 5" id="KW-1133">Transmembrane helix</keyword>
<reference evidence="7 8" key="1">
    <citation type="journal article" date="2016" name="Nat. Commun.">
        <title>Thousands of microbial genomes shed light on interconnected biogeochemical processes in an aquifer system.</title>
        <authorList>
            <person name="Anantharaman K."/>
            <person name="Brown C.T."/>
            <person name="Hug L.A."/>
            <person name="Sharon I."/>
            <person name="Castelle C.J."/>
            <person name="Probst A.J."/>
            <person name="Thomas B.C."/>
            <person name="Singh A."/>
            <person name="Wilkins M.J."/>
            <person name="Karaoz U."/>
            <person name="Brodie E.L."/>
            <person name="Williams K.H."/>
            <person name="Hubbard S.S."/>
            <person name="Banfield J.F."/>
        </authorList>
    </citation>
    <scope>NUCLEOTIDE SEQUENCE [LARGE SCALE GENOMIC DNA]</scope>
</reference>
<dbReference type="Pfam" id="PF04932">
    <property type="entry name" value="Wzy_C"/>
    <property type="match status" value="1"/>
</dbReference>
<accession>A0A1F5GTW9</accession>
<feature type="transmembrane region" description="Helical" evidence="5">
    <location>
        <begin position="65"/>
        <end position="88"/>
    </location>
</feature>
<dbReference type="STRING" id="1797724.A3A48_01705"/>
<dbReference type="PANTHER" id="PTHR37422:SF13">
    <property type="entry name" value="LIPOPOLYSACCHARIDE BIOSYNTHESIS PROTEIN PA4999-RELATED"/>
    <property type="match status" value="1"/>
</dbReference>
<feature type="transmembrane region" description="Helical" evidence="5">
    <location>
        <begin position="32"/>
        <end position="53"/>
    </location>
</feature>
<evidence type="ECO:0000256" key="1">
    <source>
        <dbReference type="ARBA" id="ARBA00004141"/>
    </source>
</evidence>
<feature type="transmembrane region" description="Helical" evidence="5">
    <location>
        <begin position="363"/>
        <end position="393"/>
    </location>
</feature>
<comment type="caution">
    <text evidence="7">The sequence shown here is derived from an EMBL/GenBank/DDBJ whole genome shotgun (WGS) entry which is preliminary data.</text>
</comment>
<evidence type="ECO:0000313" key="7">
    <source>
        <dbReference type="EMBL" id="OGD95304.1"/>
    </source>
</evidence>
<feature type="transmembrane region" description="Helical" evidence="5">
    <location>
        <begin position="125"/>
        <end position="144"/>
    </location>
</feature>
<dbReference type="GO" id="GO:0016020">
    <property type="term" value="C:membrane"/>
    <property type="evidence" value="ECO:0007669"/>
    <property type="project" value="UniProtKB-SubCell"/>
</dbReference>
<keyword evidence="2 5" id="KW-0812">Transmembrane</keyword>
<comment type="subcellular location">
    <subcellularLocation>
        <location evidence="1">Membrane</location>
        <topology evidence="1">Multi-pass membrane protein</topology>
    </subcellularLocation>
</comment>
<dbReference type="PANTHER" id="PTHR37422">
    <property type="entry name" value="TEICHURONIC ACID BIOSYNTHESIS PROTEIN TUAE"/>
    <property type="match status" value="1"/>
</dbReference>
<proteinExistence type="predicted"/>
<dbReference type="AlphaFoldDB" id="A0A1F5GTW9"/>
<evidence type="ECO:0000256" key="3">
    <source>
        <dbReference type="ARBA" id="ARBA00022989"/>
    </source>
</evidence>
<gene>
    <name evidence="7" type="ORF">A3A48_01705</name>
</gene>
<dbReference type="EMBL" id="MFBN01000020">
    <property type="protein sequence ID" value="OGD95304.1"/>
    <property type="molecule type" value="Genomic_DNA"/>
</dbReference>
<evidence type="ECO:0000256" key="4">
    <source>
        <dbReference type="ARBA" id="ARBA00023136"/>
    </source>
</evidence>
<sequence length="397" mass="44577">MDYIKVLLILTIATIIPGQLIRLPIFSLAGAVTATDIFVFLSIISFSVYSLFFKKSIKFPQKITLPLLFFCIIALASAILALEIFSTVEIITSLYFLVRFIAYFLVSIVIYNVVSKGEIIKWLNVFLIIGSVFIVFGFFQFIFFPDLTVLTFYGWDPHQNRLVSTVLDPNFAGGILIFISAVSVSLFLYFKKFQYLIIFIISFAGIILTFSRSSYLAFITLIIIIGFIKSPKLLIITLLIFLTAFLTIGQVKSRLIGALTLDDTALARIKSWQNSLVIFRDNPIIGVGFNTYRLTQARYGLFTYDDPQGGHSGAGVDSSILLVAVTTGILGLFFYLVLILSIIKLSFHNIRSNTLNLAFFSSLIGIIIHSQFVNSLFFPQIMLLIWFFTGLVLKSND</sequence>
<evidence type="ECO:0000259" key="6">
    <source>
        <dbReference type="Pfam" id="PF04932"/>
    </source>
</evidence>
<evidence type="ECO:0000313" key="8">
    <source>
        <dbReference type="Proteomes" id="UP000178336"/>
    </source>
</evidence>